<reference evidence="1" key="1">
    <citation type="journal article" date="2020" name="Nature">
        <title>Giant virus diversity and host interactions through global metagenomics.</title>
        <authorList>
            <person name="Schulz F."/>
            <person name="Roux S."/>
            <person name="Paez-Espino D."/>
            <person name="Jungbluth S."/>
            <person name="Walsh D.A."/>
            <person name="Denef V.J."/>
            <person name="McMahon K.D."/>
            <person name="Konstantinidis K.T."/>
            <person name="Eloe-Fadrosh E.A."/>
            <person name="Kyrpides N.C."/>
            <person name="Woyke T."/>
        </authorList>
    </citation>
    <scope>NUCLEOTIDE SEQUENCE</scope>
    <source>
        <strain evidence="1">GVMAG-S-3300012000-53</strain>
    </source>
</reference>
<evidence type="ECO:0000313" key="1">
    <source>
        <dbReference type="EMBL" id="QHU16679.1"/>
    </source>
</evidence>
<dbReference type="EMBL" id="MN740888">
    <property type="protein sequence ID" value="QHU16679.1"/>
    <property type="molecule type" value="Genomic_DNA"/>
</dbReference>
<dbReference type="Gene3D" id="3.90.550.40">
    <property type="match status" value="1"/>
</dbReference>
<sequence length="283" mass="32796">MNSNSERKNRQIYNKINIKKKCYVLIMSETITEYESTPPAQPPQRENKQIFVIFCVPGRQFSNKFLSCWNDVFSKMIYSGKYKVAFSNAYSSQVNFARAQCLHCNVLDGPDQLPFKGKLDYDVMFWLDSDMVFNFEMVEHLILNCYHNFPVVSGLYALDGGQQLCCVENWDYEYYIKNGGFEFLTNEKRKELLDSGNEWLKCAYTGMGCMAIRKGVLEDSRLKYPWFFSNIRRIDVIHPTIPYVTDGTSEDVSFIRNLIENGIIDGVMVSLAAKFGHEKSIVY</sequence>
<protein>
    <submittedName>
        <fullName evidence="1">Uncharacterized protein</fullName>
    </submittedName>
</protein>
<dbReference type="AlphaFoldDB" id="A0A6C0KGB9"/>
<accession>A0A6C0KGB9</accession>
<organism evidence="1">
    <name type="scientific">viral metagenome</name>
    <dbReference type="NCBI Taxonomy" id="1070528"/>
    <lineage>
        <taxon>unclassified sequences</taxon>
        <taxon>metagenomes</taxon>
        <taxon>organismal metagenomes</taxon>
    </lineage>
</organism>
<proteinExistence type="predicted"/>
<name>A0A6C0KGB9_9ZZZZ</name>